<dbReference type="SUPFAM" id="SSF51430">
    <property type="entry name" value="NAD(P)-linked oxidoreductase"/>
    <property type="match status" value="1"/>
</dbReference>
<dbReference type="PANTHER" id="PTHR42686:SF1">
    <property type="entry name" value="GH17980P-RELATED"/>
    <property type="match status" value="1"/>
</dbReference>
<dbReference type="Pfam" id="PF00248">
    <property type="entry name" value="Aldo_ket_red"/>
    <property type="match status" value="1"/>
</dbReference>
<evidence type="ECO:0000256" key="1">
    <source>
        <dbReference type="ARBA" id="ARBA00023002"/>
    </source>
</evidence>
<dbReference type="InterPro" id="IPR023210">
    <property type="entry name" value="NADP_OxRdtase_dom"/>
</dbReference>
<dbReference type="Gene3D" id="3.20.20.100">
    <property type="entry name" value="NADP-dependent oxidoreductase domain"/>
    <property type="match status" value="1"/>
</dbReference>
<dbReference type="EMBL" id="AMYD01001622">
    <property type="protein sequence ID" value="EQB52318.1"/>
    <property type="molecule type" value="Genomic_DNA"/>
</dbReference>
<proteinExistence type="predicted"/>
<gene>
    <name evidence="3" type="ORF">CGLO_08078</name>
</gene>
<evidence type="ECO:0000313" key="3">
    <source>
        <dbReference type="EMBL" id="EQB52318.1"/>
    </source>
</evidence>
<protein>
    <submittedName>
        <fullName evidence="3">L-galactose dehydrogenase</fullName>
    </submittedName>
</protein>
<name>T0KHA1_COLGC</name>
<evidence type="ECO:0000313" key="4">
    <source>
        <dbReference type="Proteomes" id="UP000015530"/>
    </source>
</evidence>
<dbReference type="Proteomes" id="UP000015530">
    <property type="component" value="Unassembled WGS sequence"/>
</dbReference>
<dbReference type="HOGENOM" id="CLU_023205_7_0_1"/>
<dbReference type="InterPro" id="IPR036812">
    <property type="entry name" value="NAD(P)_OxRdtase_dom_sf"/>
</dbReference>
<accession>T0KHA1</accession>
<dbReference type="eggNOG" id="KOG1576">
    <property type="taxonomic scope" value="Eukaryota"/>
</dbReference>
<dbReference type="PANTHER" id="PTHR42686">
    <property type="entry name" value="GH17980P-RELATED"/>
    <property type="match status" value="1"/>
</dbReference>
<dbReference type="PRINTS" id="PR00069">
    <property type="entry name" value="ALDKETRDTASE"/>
</dbReference>
<reference evidence="4" key="1">
    <citation type="journal article" date="2013" name="Mol. Plant Microbe Interact.">
        <title>Global aspects of pacC regulation of pathogenicity genes in Colletotrichum gloeosporioides as revealed by transcriptome analysis.</title>
        <authorList>
            <person name="Alkan N."/>
            <person name="Meng X."/>
            <person name="Friedlander G."/>
            <person name="Reuveni E."/>
            <person name="Sukno S."/>
            <person name="Sherman A."/>
            <person name="Thon M."/>
            <person name="Fluhr R."/>
            <person name="Prusky D."/>
        </authorList>
    </citation>
    <scope>NUCLEOTIDE SEQUENCE [LARGE SCALE GENOMIC DNA]</scope>
    <source>
        <strain evidence="4">Cg-14</strain>
    </source>
</reference>
<keyword evidence="1" id="KW-0560">Oxidoreductase</keyword>
<evidence type="ECO:0000259" key="2">
    <source>
        <dbReference type="Pfam" id="PF00248"/>
    </source>
</evidence>
<dbReference type="GO" id="GO:0070485">
    <property type="term" value="P:dehydro-D-arabinono-1,4-lactone biosynthetic process"/>
    <property type="evidence" value="ECO:0007669"/>
    <property type="project" value="TreeGrafter"/>
</dbReference>
<organism evidence="3 4">
    <name type="scientific">Colletotrichum gloeosporioides (strain Cg-14)</name>
    <name type="common">Anthracnose fungus</name>
    <name type="synonym">Glomerella cingulata</name>
    <dbReference type="NCBI Taxonomy" id="1237896"/>
    <lineage>
        <taxon>Eukaryota</taxon>
        <taxon>Fungi</taxon>
        <taxon>Dikarya</taxon>
        <taxon>Ascomycota</taxon>
        <taxon>Pezizomycotina</taxon>
        <taxon>Sordariomycetes</taxon>
        <taxon>Hypocreomycetidae</taxon>
        <taxon>Glomerellales</taxon>
        <taxon>Glomerellaceae</taxon>
        <taxon>Colletotrichum</taxon>
        <taxon>Colletotrichum gloeosporioides species complex</taxon>
    </lineage>
</organism>
<feature type="domain" description="NADP-dependent oxidoreductase" evidence="2">
    <location>
        <begin position="13"/>
        <end position="314"/>
    </location>
</feature>
<dbReference type="OMA" id="FPRSSYK"/>
<dbReference type="InterPro" id="IPR020471">
    <property type="entry name" value="AKR"/>
</dbReference>
<comment type="caution">
    <text evidence="3">The sequence shown here is derived from an EMBL/GenBank/DDBJ whole genome shotgun (WGS) entry which is preliminary data.</text>
</comment>
<dbReference type="STRING" id="1237896.T0KHA1"/>
<sequence length="386" mass="42138">MASPRPLSAVLPPLILGTATFNYQYVSDPSQMPSVEIVSRALSLGITAFDTSPYYGPSESILGAALRTLSPPRESYFLVTKAGRIAPAEFDYSPSWIRASVLRSLERLNTSYLDLVYTHDAEFVSPDEVVAAVRELRRLRDEGLVRYVGICGYPVPVLCELAEKILRETGEPVDAVQSFSHFCVQNNTLGSDAILARFKDAGVNVVTNASMLSMGLLTTRGVDDGPMASWHPAPGPLRKLCKSLVAFAEGAGEKMEDVALYWAMANWARVGGAFGTEFLPPTFAGPAKVGVSVMGVTSVKELDETWADFQAVLRDLSGTQAESEKKEYQGVMVSRYEKIQRLVTEQMWPALGEWRNYSWASPDEGFVNQRAQSAADATLPAAEPHL</sequence>
<dbReference type="OrthoDB" id="5286008at2759"/>
<dbReference type="GO" id="GO:0045290">
    <property type="term" value="F:D-arabinose 1-dehydrogenase [NAD(P)+] activity"/>
    <property type="evidence" value="ECO:0007669"/>
    <property type="project" value="TreeGrafter"/>
</dbReference>
<dbReference type="AlphaFoldDB" id="T0KHA1"/>
<dbReference type="GO" id="GO:0005829">
    <property type="term" value="C:cytosol"/>
    <property type="evidence" value="ECO:0007669"/>
    <property type="project" value="TreeGrafter"/>
</dbReference>